<dbReference type="PRINTS" id="PR01217">
    <property type="entry name" value="PRICHEXTENSN"/>
</dbReference>
<dbReference type="SUPFAM" id="SSF54695">
    <property type="entry name" value="POZ domain"/>
    <property type="match status" value="1"/>
</dbReference>
<proteinExistence type="predicted"/>
<name>A0A8H5D818_9AGAR</name>
<dbReference type="InterPro" id="IPR011333">
    <property type="entry name" value="SKP1/BTB/POZ_sf"/>
</dbReference>
<comment type="caution">
    <text evidence="3">The sequence shown here is derived from an EMBL/GenBank/DDBJ whole genome shotgun (WGS) entry which is preliminary data.</text>
</comment>
<organism evidence="3 4">
    <name type="scientific">Leucocoprinus leucothites</name>
    <dbReference type="NCBI Taxonomy" id="201217"/>
    <lineage>
        <taxon>Eukaryota</taxon>
        <taxon>Fungi</taxon>
        <taxon>Dikarya</taxon>
        <taxon>Basidiomycota</taxon>
        <taxon>Agaricomycotina</taxon>
        <taxon>Agaricomycetes</taxon>
        <taxon>Agaricomycetidae</taxon>
        <taxon>Agaricales</taxon>
        <taxon>Agaricineae</taxon>
        <taxon>Agaricaceae</taxon>
        <taxon>Leucocoprinus</taxon>
    </lineage>
</organism>
<dbReference type="Pfam" id="PF00651">
    <property type="entry name" value="BTB"/>
    <property type="match status" value="1"/>
</dbReference>
<reference evidence="3 4" key="1">
    <citation type="journal article" date="2020" name="ISME J.">
        <title>Uncovering the hidden diversity of litter-decomposition mechanisms in mushroom-forming fungi.</title>
        <authorList>
            <person name="Floudas D."/>
            <person name="Bentzer J."/>
            <person name="Ahren D."/>
            <person name="Johansson T."/>
            <person name="Persson P."/>
            <person name="Tunlid A."/>
        </authorList>
    </citation>
    <scope>NUCLEOTIDE SEQUENCE [LARGE SCALE GENOMIC DNA]</scope>
    <source>
        <strain evidence="3 4">CBS 146.42</strain>
    </source>
</reference>
<dbReference type="AlphaFoldDB" id="A0A8H5D818"/>
<dbReference type="PROSITE" id="PS50097">
    <property type="entry name" value="BTB"/>
    <property type="match status" value="1"/>
</dbReference>
<feature type="region of interest" description="Disordered" evidence="1">
    <location>
        <begin position="224"/>
        <end position="527"/>
    </location>
</feature>
<dbReference type="SMART" id="SM00225">
    <property type="entry name" value="BTB"/>
    <property type="match status" value="1"/>
</dbReference>
<evidence type="ECO:0000259" key="2">
    <source>
        <dbReference type="PROSITE" id="PS50097"/>
    </source>
</evidence>
<feature type="compositionally biased region" description="Basic and acidic residues" evidence="1">
    <location>
        <begin position="409"/>
        <end position="426"/>
    </location>
</feature>
<feature type="compositionally biased region" description="Basic and acidic residues" evidence="1">
    <location>
        <begin position="368"/>
        <end position="390"/>
    </location>
</feature>
<keyword evidence="4" id="KW-1185">Reference proteome</keyword>
<dbReference type="Gene3D" id="3.30.710.10">
    <property type="entry name" value="Potassium Channel Kv1.1, Chain A"/>
    <property type="match status" value="1"/>
</dbReference>
<dbReference type="EMBL" id="JAACJO010000008">
    <property type="protein sequence ID" value="KAF5354948.1"/>
    <property type="molecule type" value="Genomic_DNA"/>
</dbReference>
<accession>A0A8H5D818</accession>
<sequence length="542" mass="58622">MAHLHSDSGLGFRSLTRYEEYYLPGGDLFLLVEQHIFRVHRYFFERESTYFKGKLATPAAPGSTRPGTNESNAILLDDVRVHEFARFLWVFYNPKYSLYHTSVADWTAILNLAHRWAFPEVKSLAVRELEKQSMPDIERVVVYQNNDVDRNLLIRCYAALCERDQPITPAEGRRMGIDTALTIAQLREMARRSPIDCRSPTSANIRGNELQTLVRELFGIATPVRDDDSMPHSPLGGPPPCLWSGSPVTAQTEPTQPSLQSMVQPPPTRATAQTVTPATTPPPPVRTATPPLPAAPAQSEPEVQPLDPTPPPPPLPEKTGRLQVITNPALAKVNLATETSRPSTPGPETPTTGPEKEKKKKKKVGKKAVAEKVAAEKAETATPKADEKESNAATEAEATLQSQQQPQEGQKDDATVLVDLDKKDDVTVSQQGNGAGSSGAPKSDVSSTGANDGEGEKAKAKAGSTTGGDGVSTDIPSTTTDPTQANDAKADPKANPTTLYKPSDPPASPTTRKSQLDNADFLKSPQEKEKTTLGFNLSKLGF</sequence>
<feature type="compositionally biased region" description="Pro residues" evidence="1">
    <location>
        <begin position="307"/>
        <end position="316"/>
    </location>
</feature>
<feature type="compositionally biased region" description="Pro residues" evidence="1">
    <location>
        <begin position="279"/>
        <end position="294"/>
    </location>
</feature>
<feature type="compositionally biased region" description="Polar residues" evidence="1">
    <location>
        <begin position="246"/>
        <end position="263"/>
    </location>
</feature>
<dbReference type="InterPro" id="IPR000210">
    <property type="entry name" value="BTB/POZ_dom"/>
</dbReference>
<dbReference type="Proteomes" id="UP000559027">
    <property type="component" value="Unassembled WGS sequence"/>
</dbReference>
<dbReference type="OrthoDB" id="9997739at2759"/>
<protein>
    <recommendedName>
        <fullName evidence="2">BTB domain-containing protein</fullName>
    </recommendedName>
</protein>
<gene>
    <name evidence="3" type="ORF">D9756_005643</name>
</gene>
<evidence type="ECO:0000256" key="1">
    <source>
        <dbReference type="SAM" id="MobiDB-lite"/>
    </source>
</evidence>
<feature type="domain" description="BTB" evidence="2">
    <location>
        <begin position="26"/>
        <end position="100"/>
    </location>
</feature>
<feature type="compositionally biased region" description="Low complexity" evidence="1">
    <location>
        <begin position="269"/>
        <end position="278"/>
    </location>
</feature>
<feature type="compositionally biased region" description="Low complexity" evidence="1">
    <location>
        <begin position="471"/>
        <end position="483"/>
    </location>
</feature>
<feature type="compositionally biased region" description="Polar residues" evidence="1">
    <location>
        <begin position="399"/>
        <end position="408"/>
    </location>
</feature>
<evidence type="ECO:0000313" key="3">
    <source>
        <dbReference type="EMBL" id="KAF5354948.1"/>
    </source>
</evidence>
<evidence type="ECO:0000313" key="4">
    <source>
        <dbReference type="Proteomes" id="UP000559027"/>
    </source>
</evidence>